<proteinExistence type="predicted"/>
<dbReference type="Pfam" id="PF12915">
    <property type="entry name" value="DUF3833"/>
    <property type="match status" value="1"/>
</dbReference>
<comment type="caution">
    <text evidence="2">The sequence shown here is derived from an EMBL/GenBank/DDBJ whole genome shotgun (WGS) entry which is preliminary data.</text>
</comment>
<keyword evidence="1" id="KW-0732">Signal</keyword>
<reference evidence="2" key="1">
    <citation type="submission" date="2020-11" db="EMBL/GenBank/DDBJ databases">
        <title>Bacterial whole genome sequence for Caenimonas sp. DR4.4.</title>
        <authorList>
            <person name="Le V."/>
            <person name="Ko S.-R."/>
            <person name="Ahn C.-Y."/>
            <person name="Oh H.-M."/>
        </authorList>
    </citation>
    <scope>NUCLEOTIDE SEQUENCE</scope>
    <source>
        <strain evidence="2">DR4.4</strain>
    </source>
</reference>
<dbReference type="RefSeq" id="WP_196987367.1">
    <property type="nucleotide sequence ID" value="NZ_JADWYS010000001.1"/>
</dbReference>
<feature type="signal peptide" evidence="1">
    <location>
        <begin position="1"/>
        <end position="24"/>
    </location>
</feature>
<evidence type="ECO:0000313" key="3">
    <source>
        <dbReference type="Proteomes" id="UP000651050"/>
    </source>
</evidence>
<keyword evidence="3" id="KW-1185">Reference proteome</keyword>
<sequence>MKRRSLLAAAGAATLAGCATPDVADYASEKPQLDLRAYFNGHVDGWGIFTDRSGKVVKRFVVAIECRWAGNEGTLDEDFTYSDGTKQRRLWRVTKLEGGRYTGRADDVVGEAQGQARGNALRWNYTLALPVGERVWNVQMDDWMYLMTDTVMLNRTSMSKLGLHLGEVTLSFTKRT</sequence>
<dbReference type="InterPro" id="IPR024409">
    <property type="entry name" value="DUF3833"/>
</dbReference>
<evidence type="ECO:0000256" key="1">
    <source>
        <dbReference type="SAM" id="SignalP"/>
    </source>
</evidence>
<feature type="chain" id="PRO_5038139466" evidence="1">
    <location>
        <begin position="25"/>
        <end position="176"/>
    </location>
</feature>
<dbReference type="AlphaFoldDB" id="A0A931H6Y0"/>
<dbReference type="PROSITE" id="PS51257">
    <property type="entry name" value="PROKAR_LIPOPROTEIN"/>
    <property type="match status" value="1"/>
</dbReference>
<accession>A0A931H6Y0</accession>
<gene>
    <name evidence="2" type="ORF">I5803_16225</name>
</gene>
<name>A0A931H6Y0_9BURK</name>
<organism evidence="2 3">
    <name type="scientific">Caenimonas aquaedulcis</name>
    <dbReference type="NCBI Taxonomy" id="2793270"/>
    <lineage>
        <taxon>Bacteria</taxon>
        <taxon>Pseudomonadati</taxon>
        <taxon>Pseudomonadota</taxon>
        <taxon>Betaproteobacteria</taxon>
        <taxon>Burkholderiales</taxon>
        <taxon>Comamonadaceae</taxon>
        <taxon>Caenimonas</taxon>
    </lineage>
</organism>
<evidence type="ECO:0000313" key="2">
    <source>
        <dbReference type="EMBL" id="MBG9389577.1"/>
    </source>
</evidence>
<dbReference type="EMBL" id="JADWYS010000001">
    <property type="protein sequence ID" value="MBG9389577.1"/>
    <property type="molecule type" value="Genomic_DNA"/>
</dbReference>
<dbReference type="Proteomes" id="UP000651050">
    <property type="component" value="Unassembled WGS sequence"/>
</dbReference>
<protein>
    <submittedName>
        <fullName evidence="2">DUF3833 domain-containing protein</fullName>
    </submittedName>
</protein>